<dbReference type="EMBL" id="FNAK01000001">
    <property type="protein sequence ID" value="SDD32624.1"/>
    <property type="molecule type" value="Genomic_DNA"/>
</dbReference>
<dbReference type="GO" id="GO:0015920">
    <property type="term" value="P:lipopolysaccharide transport"/>
    <property type="evidence" value="ECO:0007669"/>
    <property type="project" value="TreeGrafter"/>
</dbReference>
<keyword evidence="1 2" id="KW-0732">Signal</keyword>
<gene>
    <name evidence="4" type="ORF">SAMN04488071_0359</name>
</gene>
<evidence type="ECO:0000313" key="4">
    <source>
        <dbReference type="EMBL" id="SDD32624.1"/>
    </source>
</evidence>
<reference evidence="4 5" key="1">
    <citation type="submission" date="2016-10" db="EMBL/GenBank/DDBJ databases">
        <authorList>
            <person name="de Groot N.N."/>
        </authorList>
    </citation>
    <scope>NUCLEOTIDE SEQUENCE [LARGE SCALE GENOMIC DNA]</scope>
    <source>
        <strain evidence="4 5">CGMCC 1.9109</strain>
    </source>
</reference>
<dbReference type="AlphaFoldDB" id="A0A1G6TUK8"/>
<dbReference type="Gene3D" id="2.60.450.10">
    <property type="entry name" value="Lipopolysaccharide (LPS) transport protein A like domain"/>
    <property type="match status" value="1"/>
</dbReference>
<dbReference type="OrthoDB" id="9811926at2"/>
<evidence type="ECO:0000259" key="3">
    <source>
        <dbReference type="Pfam" id="PF03968"/>
    </source>
</evidence>
<dbReference type="RefSeq" id="WP_068308589.1">
    <property type="nucleotide sequence ID" value="NZ_FNAK01000001.1"/>
</dbReference>
<dbReference type="PANTHER" id="PTHR36504:SF1">
    <property type="entry name" value="LIPOPOLYSACCHARIDE EXPORT SYSTEM PROTEIN LPTA"/>
    <property type="match status" value="1"/>
</dbReference>
<keyword evidence="5" id="KW-1185">Reference proteome</keyword>
<name>A0A1G6TUK8_9PROT</name>
<dbReference type="Proteomes" id="UP000183685">
    <property type="component" value="Unassembled WGS sequence"/>
</dbReference>
<dbReference type="GO" id="GO:0017089">
    <property type="term" value="F:glycolipid transfer activity"/>
    <property type="evidence" value="ECO:0007669"/>
    <property type="project" value="TreeGrafter"/>
</dbReference>
<dbReference type="PANTHER" id="PTHR36504">
    <property type="entry name" value="LIPOPOLYSACCHARIDE EXPORT SYSTEM PROTEIN LPTA"/>
    <property type="match status" value="1"/>
</dbReference>
<evidence type="ECO:0000256" key="1">
    <source>
        <dbReference type="ARBA" id="ARBA00022729"/>
    </source>
</evidence>
<accession>A0A1G6TUK8</accession>
<dbReference type="InterPro" id="IPR052037">
    <property type="entry name" value="LPS_export_LptA"/>
</dbReference>
<sequence>MISKTLKTVAVSAMLLAAPGAMAQSVLKNHDTYQPLDISAERLEMKQREGRAIFQGSVNVKQGGMTLTSDTLTVFYETESGIKNPSIDRLDAQGHVTLTSSSESLAGDWAVYDVDRRLVTIGGNVVFTQGENSLRGERLEFDLVSGLAKLDGEASNEGRVRGTFNVPTKKDGDKN</sequence>
<feature type="domain" description="Organic solvent tolerance-like N-terminal" evidence="3">
    <location>
        <begin position="38"/>
        <end position="145"/>
    </location>
</feature>
<dbReference type="GO" id="GO:0009279">
    <property type="term" value="C:cell outer membrane"/>
    <property type="evidence" value="ECO:0007669"/>
    <property type="project" value="TreeGrafter"/>
</dbReference>
<evidence type="ECO:0000313" key="5">
    <source>
        <dbReference type="Proteomes" id="UP000183685"/>
    </source>
</evidence>
<protein>
    <submittedName>
        <fullName evidence="4">Lipopolysaccharide export system protein LptA</fullName>
    </submittedName>
</protein>
<evidence type="ECO:0000256" key="2">
    <source>
        <dbReference type="SAM" id="SignalP"/>
    </source>
</evidence>
<proteinExistence type="predicted"/>
<dbReference type="GO" id="GO:0030288">
    <property type="term" value="C:outer membrane-bounded periplasmic space"/>
    <property type="evidence" value="ECO:0007669"/>
    <property type="project" value="TreeGrafter"/>
</dbReference>
<dbReference type="InterPro" id="IPR005653">
    <property type="entry name" value="OstA-like_N"/>
</dbReference>
<dbReference type="STRING" id="637679.GCA_001550055_00531"/>
<feature type="chain" id="PRO_5010256025" evidence="2">
    <location>
        <begin position="24"/>
        <end position="175"/>
    </location>
</feature>
<feature type="signal peptide" evidence="2">
    <location>
        <begin position="1"/>
        <end position="23"/>
    </location>
</feature>
<dbReference type="Pfam" id="PF03968">
    <property type="entry name" value="LptD_N"/>
    <property type="match status" value="1"/>
</dbReference>
<organism evidence="4 5">
    <name type="scientific">Kordiimonas lacus</name>
    <dbReference type="NCBI Taxonomy" id="637679"/>
    <lineage>
        <taxon>Bacteria</taxon>
        <taxon>Pseudomonadati</taxon>
        <taxon>Pseudomonadota</taxon>
        <taxon>Alphaproteobacteria</taxon>
        <taxon>Kordiimonadales</taxon>
        <taxon>Kordiimonadaceae</taxon>
        <taxon>Kordiimonas</taxon>
    </lineage>
</organism>